<proteinExistence type="predicted"/>
<evidence type="ECO:0000256" key="1">
    <source>
        <dbReference type="SAM" id="MobiDB-lite"/>
    </source>
</evidence>
<feature type="compositionally biased region" description="Basic and acidic residues" evidence="1">
    <location>
        <begin position="55"/>
        <end position="64"/>
    </location>
</feature>
<evidence type="ECO:0000313" key="2">
    <source>
        <dbReference type="EMBL" id="KAL1587939.1"/>
    </source>
</evidence>
<reference evidence="2 3" key="1">
    <citation type="journal article" date="2020" name="Microbiol. Resour. Announc.">
        <title>Draft Genome Sequence of a Cladosporium Species Isolated from the Mesophotic Ascidian Didemnum maculosum.</title>
        <authorList>
            <person name="Gioti A."/>
            <person name="Siaperas R."/>
            <person name="Nikolaivits E."/>
            <person name="Le Goff G."/>
            <person name="Ouazzani J."/>
            <person name="Kotoulas G."/>
            <person name="Topakas E."/>
        </authorList>
    </citation>
    <scope>NUCLEOTIDE SEQUENCE [LARGE SCALE GENOMIC DNA]</scope>
    <source>
        <strain evidence="2 3">TM138-S3</strain>
    </source>
</reference>
<keyword evidence="3" id="KW-1185">Reference proteome</keyword>
<organism evidence="2 3">
    <name type="scientific">Cladosporium halotolerans</name>
    <dbReference type="NCBI Taxonomy" id="1052096"/>
    <lineage>
        <taxon>Eukaryota</taxon>
        <taxon>Fungi</taxon>
        <taxon>Dikarya</taxon>
        <taxon>Ascomycota</taxon>
        <taxon>Pezizomycotina</taxon>
        <taxon>Dothideomycetes</taxon>
        <taxon>Dothideomycetidae</taxon>
        <taxon>Cladosporiales</taxon>
        <taxon>Cladosporiaceae</taxon>
        <taxon>Cladosporium</taxon>
    </lineage>
</organism>
<accession>A0AB34KSF4</accession>
<dbReference type="AlphaFoldDB" id="A0AB34KSF4"/>
<protein>
    <submittedName>
        <fullName evidence="2">Uncharacterized protein</fullName>
    </submittedName>
</protein>
<dbReference type="EMBL" id="JAAQHG020000008">
    <property type="protein sequence ID" value="KAL1587939.1"/>
    <property type="molecule type" value="Genomic_DNA"/>
</dbReference>
<dbReference type="GeneID" id="96004853"/>
<sequence length="101" mass="11134">MQRTTPLLIKYIGGTPKTAVPASYQDAINKASDAIERKYTKAEDAKIQGSQPHKSSKDPSDQKDVITISYHTAKGTRVTSVHVHDDGTFIEFPSRNAYKGK</sequence>
<dbReference type="Proteomes" id="UP000803884">
    <property type="component" value="Unassembled WGS sequence"/>
</dbReference>
<name>A0AB34KSF4_9PEZI</name>
<gene>
    <name evidence="2" type="ORF">WHR41_03409</name>
</gene>
<evidence type="ECO:0000313" key="3">
    <source>
        <dbReference type="Proteomes" id="UP000803884"/>
    </source>
</evidence>
<comment type="caution">
    <text evidence="2">The sequence shown here is derived from an EMBL/GenBank/DDBJ whole genome shotgun (WGS) entry which is preliminary data.</text>
</comment>
<feature type="region of interest" description="Disordered" evidence="1">
    <location>
        <begin position="42"/>
        <end position="64"/>
    </location>
</feature>
<dbReference type="RefSeq" id="XP_069231044.1">
    <property type="nucleotide sequence ID" value="XM_069372015.1"/>
</dbReference>